<feature type="compositionally biased region" description="Low complexity" evidence="3">
    <location>
        <begin position="105"/>
        <end position="120"/>
    </location>
</feature>
<dbReference type="SUPFAM" id="SSF46689">
    <property type="entry name" value="Homeodomain-like"/>
    <property type="match status" value="1"/>
</dbReference>
<dbReference type="GeneID" id="136819576"/>
<name>A0A7M5WK92_9CNID</name>
<dbReference type="GO" id="GO:0005634">
    <property type="term" value="C:nucleus"/>
    <property type="evidence" value="ECO:0007669"/>
    <property type="project" value="UniProtKB-SubCell"/>
</dbReference>
<evidence type="ECO:0000256" key="2">
    <source>
        <dbReference type="RuleBase" id="RU000682"/>
    </source>
</evidence>
<dbReference type="Gene3D" id="1.10.10.60">
    <property type="entry name" value="Homeodomain-like"/>
    <property type="match status" value="1"/>
</dbReference>
<dbReference type="RefSeq" id="XP_066931915.1">
    <property type="nucleotide sequence ID" value="XM_067075814.1"/>
</dbReference>
<accession>A0A7M5WK92</accession>
<comment type="subcellular location">
    <subcellularLocation>
        <location evidence="1 2">Nucleus</location>
    </subcellularLocation>
</comment>
<dbReference type="EnsemblMetazoa" id="CLYHEMT006876.1">
    <property type="protein sequence ID" value="CLYHEMP006876.1"/>
    <property type="gene ID" value="CLYHEMG006876"/>
</dbReference>
<dbReference type="Pfam" id="PF00046">
    <property type="entry name" value="Homeodomain"/>
    <property type="match status" value="1"/>
</dbReference>
<reference evidence="5" key="1">
    <citation type="submission" date="2021-01" db="UniProtKB">
        <authorList>
            <consortium name="EnsemblMetazoa"/>
        </authorList>
    </citation>
    <scope>IDENTIFICATION</scope>
</reference>
<keyword evidence="6" id="KW-1185">Reference proteome</keyword>
<keyword evidence="1 2" id="KW-0238">DNA-binding</keyword>
<dbReference type="GO" id="GO:0003677">
    <property type="term" value="F:DNA binding"/>
    <property type="evidence" value="ECO:0007669"/>
    <property type="project" value="UniProtKB-UniRule"/>
</dbReference>
<organism evidence="5 6">
    <name type="scientific">Clytia hemisphaerica</name>
    <dbReference type="NCBI Taxonomy" id="252671"/>
    <lineage>
        <taxon>Eukaryota</taxon>
        <taxon>Metazoa</taxon>
        <taxon>Cnidaria</taxon>
        <taxon>Hydrozoa</taxon>
        <taxon>Hydroidolina</taxon>
        <taxon>Leptothecata</taxon>
        <taxon>Obeliida</taxon>
        <taxon>Clytiidae</taxon>
        <taxon>Clytia</taxon>
    </lineage>
</organism>
<dbReference type="CDD" id="cd00086">
    <property type="entry name" value="homeodomain"/>
    <property type="match status" value="1"/>
</dbReference>
<evidence type="ECO:0000259" key="4">
    <source>
        <dbReference type="PROSITE" id="PS50071"/>
    </source>
</evidence>
<feature type="compositionally biased region" description="Low complexity" evidence="3">
    <location>
        <begin position="128"/>
        <end position="173"/>
    </location>
</feature>
<dbReference type="Proteomes" id="UP000594262">
    <property type="component" value="Unplaced"/>
</dbReference>
<evidence type="ECO:0000256" key="1">
    <source>
        <dbReference type="PROSITE-ProRule" id="PRU00108"/>
    </source>
</evidence>
<feature type="domain" description="Homeobox" evidence="4">
    <location>
        <begin position="49"/>
        <end position="100"/>
    </location>
</feature>
<dbReference type="PROSITE" id="PS50071">
    <property type="entry name" value="HOMEOBOX_2"/>
    <property type="match status" value="1"/>
</dbReference>
<sequence>MPPANNIGFSATSDMVTSTIGVQTSCPTSPTNHNFYNDEDEDDICPKHFTDIHKCKLEDTFSRKQKPDDIQLQIIAMECNLLYKDVRDWFRKRRLKWMEELVRSENTLRSTSDSSSNNNREYNKQNFTAASTTTTTNSTPNVVSASDSNNNSMVVANTNKQKQQNNINNKHQQPPSSIDNTSSSFKNKNMLKNNTGSVGRNHHGISTT</sequence>
<protein>
    <recommendedName>
        <fullName evidence="4">Homeobox domain-containing protein</fullName>
    </recommendedName>
</protein>
<dbReference type="InterPro" id="IPR001356">
    <property type="entry name" value="HD"/>
</dbReference>
<evidence type="ECO:0000313" key="6">
    <source>
        <dbReference type="Proteomes" id="UP000594262"/>
    </source>
</evidence>
<keyword evidence="1 2" id="KW-0371">Homeobox</keyword>
<feature type="compositionally biased region" description="Polar residues" evidence="3">
    <location>
        <begin position="174"/>
        <end position="208"/>
    </location>
</feature>
<dbReference type="OrthoDB" id="5949398at2759"/>
<evidence type="ECO:0000313" key="5">
    <source>
        <dbReference type="EnsemblMetazoa" id="CLYHEMP006876.1"/>
    </source>
</evidence>
<keyword evidence="1 2" id="KW-0539">Nucleus</keyword>
<feature type="region of interest" description="Disordered" evidence="3">
    <location>
        <begin position="105"/>
        <end position="208"/>
    </location>
</feature>
<feature type="DNA-binding region" description="Homeobox" evidence="1">
    <location>
        <begin position="51"/>
        <end position="101"/>
    </location>
</feature>
<dbReference type="SMART" id="SM00389">
    <property type="entry name" value="HOX"/>
    <property type="match status" value="1"/>
</dbReference>
<dbReference type="AlphaFoldDB" id="A0A7M5WK92"/>
<dbReference type="InterPro" id="IPR009057">
    <property type="entry name" value="Homeodomain-like_sf"/>
</dbReference>
<proteinExistence type="predicted"/>
<evidence type="ECO:0000256" key="3">
    <source>
        <dbReference type="SAM" id="MobiDB-lite"/>
    </source>
</evidence>